<dbReference type="Proteomes" id="UP000218263">
    <property type="component" value="Chromosome"/>
</dbReference>
<dbReference type="KEGG" id="mgot:MgSA37_03690"/>
<comment type="subcellular location">
    <subcellularLocation>
        <location evidence="1">Membrane</location>
        <topology evidence="1">Single-pass membrane protein</topology>
    </subcellularLocation>
</comment>
<keyword evidence="4" id="KW-1185">Reference proteome</keyword>
<dbReference type="EMBL" id="AP017313">
    <property type="protein sequence ID" value="BAU55501.1"/>
    <property type="molecule type" value="Genomic_DNA"/>
</dbReference>
<protein>
    <submittedName>
        <fullName evidence="3">SPFH domain / Band 7 family protein</fullName>
    </submittedName>
</protein>
<reference evidence="3 4" key="1">
    <citation type="submission" date="2015-12" db="EMBL/GenBank/DDBJ databases">
        <title>Genome sequence of Mucilaginibacter gotjawali.</title>
        <authorList>
            <person name="Lee J.S."/>
            <person name="Lee K.C."/>
            <person name="Kim K.K."/>
            <person name="Lee B.W."/>
        </authorList>
    </citation>
    <scope>NUCLEOTIDE SEQUENCE [LARGE SCALE GENOMIC DNA]</scope>
    <source>
        <strain evidence="3 4">SA3-7</strain>
    </source>
</reference>
<name>A0A0X8X4J8_9SPHI</name>
<dbReference type="OrthoDB" id="501008at2"/>
<proteinExistence type="predicted"/>
<dbReference type="SUPFAM" id="SSF117892">
    <property type="entry name" value="Band 7/SPFH domain"/>
    <property type="match status" value="1"/>
</dbReference>
<organism evidence="3 4">
    <name type="scientific">Mucilaginibacter gotjawali</name>
    <dbReference type="NCBI Taxonomy" id="1550579"/>
    <lineage>
        <taxon>Bacteria</taxon>
        <taxon>Pseudomonadati</taxon>
        <taxon>Bacteroidota</taxon>
        <taxon>Sphingobacteriia</taxon>
        <taxon>Sphingobacteriales</taxon>
        <taxon>Sphingobacteriaceae</taxon>
        <taxon>Mucilaginibacter</taxon>
    </lineage>
</organism>
<feature type="domain" description="Band 7" evidence="2">
    <location>
        <begin position="263"/>
        <end position="455"/>
    </location>
</feature>
<evidence type="ECO:0000259" key="2">
    <source>
        <dbReference type="Pfam" id="PF01145"/>
    </source>
</evidence>
<dbReference type="GO" id="GO:0016020">
    <property type="term" value="C:membrane"/>
    <property type="evidence" value="ECO:0007669"/>
    <property type="project" value="UniProtKB-SubCell"/>
</dbReference>
<evidence type="ECO:0000313" key="3">
    <source>
        <dbReference type="EMBL" id="BAU55501.1"/>
    </source>
</evidence>
<accession>A0A0X8X4J8</accession>
<evidence type="ECO:0000313" key="4">
    <source>
        <dbReference type="Proteomes" id="UP000218263"/>
    </source>
</evidence>
<dbReference type="InterPro" id="IPR036013">
    <property type="entry name" value="Band_7/SPFH_dom_sf"/>
</dbReference>
<dbReference type="Pfam" id="PF01145">
    <property type="entry name" value="Band_7"/>
    <property type="match status" value="1"/>
</dbReference>
<gene>
    <name evidence="3" type="ORF">MgSA37_03690</name>
</gene>
<dbReference type="RefSeq" id="WP_096353855.1">
    <property type="nucleotide sequence ID" value="NZ_AP017313.1"/>
</dbReference>
<sequence>MNDLIPILWWAVPVVVVLLMYKFVLRVFFGMVIVPDDRIGLVVKKYALSGAKRLPDGRIIAINGEAGMQAKALAPGLYWGMFPWQYAITMAPFTIIEQGNLGLVKAKDGAGMDTGRVLGKPVESDKFQDAVKFLDNNGQKGPQAAFLTPGSYRINTFLFDIEMVPITQIHENKVGIITTLDGEPLDKGEIAGVSVPGHKNFQDPMAFINAGGMKGLQEDVILAGTYYLNPWFVIVEQVDMIYIPIGYVGVVNSFVGPEGKDTSGEGFKHGNIVKRNEKGVWDQPLDPGKHPVNIYTHAVEVVPTTNIVLNWADSRTEAHELDKNLCTITVRSSDGFTFNLDVSQIIHIPRNEAPKVIARFGNMKNLVSQVLEPTIANYFRNSAQKSDVIEFLANRIQRQDDAKQHISKVLDDYNVVGVDTLIGDIVPPAALMKTLTDRKIAEQEKVTYEIQRNAQIERKEFESAKAGADMQPEVVKSTRQVEINTQMAASKVAASRGEAQAKTINATADAEVRITIAKADAEAKTVNAKADANATEVNGNAEASKIKAIGLAEAEVTKQKTMAMGTEQYAIVRVAEALASNGIKLVPDILVSGKDGGGNGMIDALIGNEMLKKLQKANEAAGEKVSGANVSGEKKPSAGE</sequence>
<dbReference type="InterPro" id="IPR001107">
    <property type="entry name" value="Band_7"/>
</dbReference>
<evidence type="ECO:0000256" key="1">
    <source>
        <dbReference type="ARBA" id="ARBA00004167"/>
    </source>
</evidence>
<dbReference type="AlphaFoldDB" id="A0A0X8X4J8"/>